<evidence type="ECO:0000313" key="2">
    <source>
        <dbReference type="Proteomes" id="UP001159042"/>
    </source>
</evidence>
<organism evidence="1 2">
    <name type="scientific">Exocentrus adspersus</name>
    <dbReference type="NCBI Taxonomy" id="1586481"/>
    <lineage>
        <taxon>Eukaryota</taxon>
        <taxon>Metazoa</taxon>
        <taxon>Ecdysozoa</taxon>
        <taxon>Arthropoda</taxon>
        <taxon>Hexapoda</taxon>
        <taxon>Insecta</taxon>
        <taxon>Pterygota</taxon>
        <taxon>Neoptera</taxon>
        <taxon>Endopterygota</taxon>
        <taxon>Coleoptera</taxon>
        <taxon>Polyphaga</taxon>
        <taxon>Cucujiformia</taxon>
        <taxon>Chrysomeloidea</taxon>
        <taxon>Cerambycidae</taxon>
        <taxon>Lamiinae</taxon>
        <taxon>Acanthocinini</taxon>
        <taxon>Exocentrus</taxon>
    </lineage>
</organism>
<accession>A0AAV8V9H1</accession>
<sequence length="108" mass="12184">MYLILIRSTQVIAFASGKLEPGQNKILRTANTYRVFQSRFKVGLGVRARINLYETSRPQNGVTVRSHGLTFVRLGLVNFITFIKLTNPSFFRFSEPENAGPCKSTETV</sequence>
<comment type="caution">
    <text evidence="1">The sequence shown here is derived from an EMBL/GenBank/DDBJ whole genome shotgun (WGS) entry which is preliminary data.</text>
</comment>
<name>A0AAV8V9H1_9CUCU</name>
<protein>
    <submittedName>
        <fullName evidence="1">Uncharacterized protein</fullName>
    </submittedName>
</protein>
<evidence type="ECO:0000313" key="1">
    <source>
        <dbReference type="EMBL" id="KAJ8910778.1"/>
    </source>
</evidence>
<reference evidence="1 2" key="1">
    <citation type="journal article" date="2023" name="Insect Mol. Biol.">
        <title>Genome sequencing provides insights into the evolution of gene families encoding plant cell wall-degrading enzymes in longhorned beetles.</title>
        <authorList>
            <person name="Shin N.R."/>
            <person name="Okamura Y."/>
            <person name="Kirsch R."/>
            <person name="Pauchet Y."/>
        </authorList>
    </citation>
    <scope>NUCLEOTIDE SEQUENCE [LARGE SCALE GENOMIC DNA]</scope>
    <source>
        <strain evidence="1">EAD_L_NR</strain>
    </source>
</reference>
<keyword evidence="2" id="KW-1185">Reference proteome</keyword>
<proteinExistence type="predicted"/>
<dbReference type="AlphaFoldDB" id="A0AAV8V9H1"/>
<gene>
    <name evidence="1" type="ORF">NQ315_015119</name>
</gene>
<dbReference type="EMBL" id="JANEYG010000244">
    <property type="protein sequence ID" value="KAJ8910778.1"/>
    <property type="molecule type" value="Genomic_DNA"/>
</dbReference>
<dbReference type="Proteomes" id="UP001159042">
    <property type="component" value="Unassembled WGS sequence"/>
</dbReference>